<feature type="binding site" evidence="6">
    <location>
        <position position="23"/>
    </location>
    <ligand>
        <name>S-adenosyl-L-methionine</name>
        <dbReference type="ChEBI" id="CHEBI:59789"/>
    </ligand>
</feature>
<evidence type="ECO:0000256" key="3">
    <source>
        <dbReference type="ARBA" id="ARBA00022679"/>
    </source>
</evidence>
<sequence>MKEAVSRLIKSSYFIKRYSQHAMVDCKLGMAFLKAAKELNVRNAMELGAGAGLLTKFLTPVVNHLIAVEIDVRLAKYLTTIVEDHSNVSVILGDGLHLLKSCALKVDAIISNTPYSITGPLIASIVKSNVRYGILTLQKEVADRLVSSAGSSNYGRITAFTNIYMKPKILSIFSPDSFYPRPKVWSALLVLERVRSWSSEESILEELIKCLFNQRKRKAAKVLGKCVEDLNLSLEGLNLVKDKLKDLRVFELSPNDIYEIFMNLVAR</sequence>
<keyword evidence="4 6" id="KW-0949">S-adenosyl-L-methionine</keyword>
<protein>
    <submittedName>
        <fullName evidence="8">Ribosomal RNA small subunit methyltransferase A</fullName>
    </submittedName>
</protein>
<dbReference type="InterPro" id="IPR001737">
    <property type="entry name" value="KsgA/Erm"/>
</dbReference>
<proteinExistence type="inferred from homology"/>
<evidence type="ECO:0000259" key="7">
    <source>
        <dbReference type="SMART" id="SM00650"/>
    </source>
</evidence>
<feature type="binding site" evidence="6">
    <location>
        <position position="21"/>
    </location>
    <ligand>
        <name>S-adenosyl-L-methionine</name>
        <dbReference type="ChEBI" id="CHEBI:59789"/>
    </ligand>
</feature>
<dbReference type="GO" id="GO:0003723">
    <property type="term" value="F:RNA binding"/>
    <property type="evidence" value="ECO:0007669"/>
    <property type="project" value="UniProtKB-UniRule"/>
</dbReference>
<feature type="domain" description="Ribosomal RNA adenine methylase transferase N-terminal" evidence="7">
    <location>
        <begin position="31"/>
        <end position="195"/>
    </location>
</feature>
<dbReference type="Gene3D" id="3.40.50.150">
    <property type="entry name" value="Vaccinia Virus protein VP39"/>
    <property type="match status" value="1"/>
</dbReference>
<dbReference type="SUPFAM" id="SSF53335">
    <property type="entry name" value="S-adenosyl-L-methionine-dependent methyltransferases"/>
    <property type="match status" value="1"/>
</dbReference>
<keyword evidence="3 6" id="KW-0808">Transferase</keyword>
<dbReference type="PROSITE" id="PS51689">
    <property type="entry name" value="SAM_RNA_A_N6_MT"/>
    <property type="match status" value="1"/>
</dbReference>
<accession>A0A2R7Y453</accession>
<dbReference type="NCBIfam" id="TIGR00755">
    <property type="entry name" value="ksgA"/>
    <property type="match status" value="1"/>
</dbReference>
<evidence type="ECO:0000256" key="4">
    <source>
        <dbReference type="ARBA" id="ARBA00022691"/>
    </source>
</evidence>
<evidence type="ECO:0000256" key="6">
    <source>
        <dbReference type="PROSITE-ProRule" id="PRU01026"/>
    </source>
</evidence>
<dbReference type="GO" id="GO:0000179">
    <property type="term" value="F:rRNA (adenine-N6,N6-)-dimethyltransferase activity"/>
    <property type="evidence" value="ECO:0007669"/>
    <property type="project" value="UniProtKB-UniRule"/>
</dbReference>
<keyword evidence="5 6" id="KW-0694">RNA-binding</keyword>
<dbReference type="InterPro" id="IPR020598">
    <property type="entry name" value="rRNA_Ade_methylase_Trfase_N"/>
</dbReference>
<evidence type="ECO:0000256" key="2">
    <source>
        <dbReference type="ARBA" id="ARBA00022603"/>
    </source>
</evidence>
<feature type="binding site" evidence="6">
    <location>
        <position position="48"/>
    </location>
    <ligand>
        <name>S-adenosyl-L-methionine</name>
        <dbReference type="ChEBI" id="CHEBI:59789"/>
    </ligand>
</feature>
<evidence type="ECO:0000256" key="1">
    <source>
        <dbReference type="ARBA" id="ARBA00022552"/>
    </source>
</evidence>
<feature type="binding site" evidence="6">
    <location>
        <position position="94"/>
    </location>
    <ligand>
        <name>S-adenosyl-L-methionine</name>
        <dbReference type="ChEBI" id="CHEBI:59789"/>
    </ligand>
</feature>
<dbReference type="PROSITE" id="PS01131">
    <property type="entry name" value="RRNA_A_DIMETH"/>
    <property type="match status" value="1"/>
</dbReference>
<dbReference type="PANTHER" id="PTHR11727:SF7">
    <property type="entry name" value="DIMETHYLADENOSINE TRANSFERASE-RELATED"/>
    <property type="match status" value="1"/>
</dbReference>
<keyword evidence="2 6" id="KW-0489">Methyltransferase</keyword>
<dbReference type="InterPro" id="IPR011530">
    <property type="entry name" value="rRNA_adenine_dimethylase"/>
</dbReference>
<keyword evidence="1" id="KW-0698">rRNA processing</keyword>
<dbReference type="InterPro" id="IPR029063">
    <property type="entry name" value="SAM-dependent_MTases_sf"/>
</dbReference>
<reference evidence="8 9" key="1">
    <citation type="journal article" date="2018" name="Syst. Appl. Microbiol.">
        <title>A new symbiotic nanoarchaeote (Candidatus Nanoclepta minutus) and its host (Zestosphaera tikiterensis gen. nov., sp. nov.) from a New Zealand hot spring.</title>
        <authorList>
            <person name="St John E."/>
            <person name="Liu Y."/>
            <person name="Podar M."/>
            <person name="Stott M.B."/>
            <person name="Meneghin J."/>
            <person name="Chen Z."/>
            <person name="Lagutin K."/>
            <person name="Mitchell K."/>
            <person name="Reysenbach A.L."/>
        </authorList>
    </citation>
    <scope>NUCLEOTIDE SEQUENCE [LARGE SCALE GENOMIC DNA]</scope>
    <source>
        <strain evidence="8">NZ3</strain>
    </source>
</reference>
<comment type="caution">
    <text evidence="8">The sequence shown here is derived from an EMBL/GenBank/DDBJ whole genome shotgun (WGS) entry which is preliminary data.</text>
</comment>
<organism evidence="8 9">
    <name type="scientific">Zestosphaera tikiterensis</name>
    <dbReference type="NCBI Taxonomy" id="1973259"/>
    <lineage>
        <taxon>Archaea</taxon>
        <taxon>Thermoproteota</taxon>
        <taxon>Thermoprotei</taxon>
        <taxon>Desulfurococcales</taxon>
        <taxon>Desulfurococcaceae</taxon>
        <taxon>Zestosphaera</taxon>
    </lineage>
</organism>
<evidence type="ECO:0000256" key="5">
    <source>
        <dbReference type="ARBA" id="ARBA00022884"/>
    </source>
</evidence>
<feature type="binding site" evidence="6">
    <location>
        <position position="69"/>
    </location>
    <ligand>
        <name>S-adenosyl-L-methionine</name>
        <dbReference type="ChEBI" id="CHEBI:59789"/>
    </ligand>
</feature>
<dbReference type="SMART" id="SM00650">
    <property type="entry name" value="rADc"/>
    <property type="match status" value="1"/>
</dbReference>
<dbReference type="PANTHER" id="PTHR11727">
    <property type="entry name" value="DIMETHYLADENOSINE TRANSFERASE"/>
    <property type="match status" value="1"/>
</dbReference>
<feature type="binding site" evidence="6">
    <location>
        <position position="112"/>
    </location>
    <ligand>
        <name>S-adenosyl-L-methionine</name>
        <dbReference type="ChEBI" id="CHEBI:59789"/>
    </ligand>
</feature>
<evidence type="ECO:0000313" key="8">
    <source>
        <dbReference type="EMBL" id="PUA32137.1"/>
    </source>
</evidence>
<gene>
    <name evidence="8" type="ORF">B7O98_05540</name>
</gene>
<dbReference type="InterPro" id="IPR020596">
    <property type="entry name" value="rRNA_Ade_Mease_Trfase_CS"/>
</dbReference>
<dbReference type="AlphaFoldDB" id="A0A2R7Y453"/>
<name>A0A2R7Y453_9CREN</name>
<dbReference type="EMBL" id="NBVN01000004">
    <property type="protein sequence ID" value="PUA32137.1"/>
    <property type="molecule type" value="Genomic_DNA"/>
</dbReference>
<dbReference type="Pfam" id="PF00398">
    <property type="entry name" value="RrnaAD"/>
    <property type="match status" value="1"/>
</dbReference>
<dbReference type="Proteomes" id="UP000244093">
    <property type="component" value="Unassembled WGS sequence"/>
</dbReference>
<dbReference type="CDD" id="cd02440">
    <property type="entry name" value="AdoMet_MTases"/>
    <property type="match status" value="1"/>
</dbReference>
<comment type="similarity">
    <text evidence="6">Belongs to the class I-like SAM-binding methyltransferase superfamily. rRNA adenine N(6)-methyltransferase family.</text>
</comment>
<evidence type="ECO:0000313" key="9">
    <source>
        <dbReference type="Proteomes" id="UP000244093"/>
    </source>
</evidence>